<sequence length="122" mass="14536">IRVLKLEPGYVYFHIRVSLIHINLDDPSHIPYEALSYTWNEYYPHENLNTKFGGYIIMDGHWMQVSRSLHHALCVLRRVDRARIIWADALCINQKNNDEKKYQVGLMQLIYKRALHVMIWVG</sequence>
<dbReference type="InterPro" id="IPR010730">
    <property type="entry name" value="HET"/>
</dbReference>
<accession>A0A6A5VPE4</accession>
<dbReference type="PANTHER" id="PTHR24148:SF64">
    <property type="entry name" value="HETEROKARYON INCOMPATIBILITY DOMAIN-CONTAINING PROTEIN"/>
    <property type="match status" value="1"/>
</dbReference>
<protein>
    <recommendedName>
        <fullName evidence="1">Heterokaryon incompatibility domain-containing protein</fullName>
    </recommendedName>
</protein>
<name>A0A6A5VPE4_9PLEO</name>
<gene>
    <name evidence="2" type="ORF">BU23DRAFT_433478</name>
</gene>
<feature type="non-terminal residue" evidence="2">
    <location>
        <position position="122"/>
    </location>
</feature>
<evidence type="ECO:0000313" key="3">
    <source>
        <dbReference type="Proteomes" id="UP000800036"/>
    </source>
</evidence>
<dbReference type="EMBL" id="ML976663">
    <property type="protein sequence ID" value="KAF1977592.1"/>
    <property type="molecule type" value="Genomic_DNA"/>
</dbReference>
<dbReference type="Proteomes" id="UP000800036">
    <property type="component" value="Unassembled WGS sequence"/>
</dbReference>
<organism evidence="2 3">
    <name type="scientific">Bimuria novae-zelandiae CBS 107.79</name>
    <dbReference type="NCBI Taxonomy" id="1447943"/>
    <lineage>
        <taxon>Eukaryota</taxon>
        <taxon>Fungi</taxon>
        <taxon>Dikarya</taxon>
        <taxon>Ascomycota</taxon>
        <taxon>Pezizomycotina</taxon>
        <taxon>Dothideomycetes</taxon>
        <taxon>Pleosporomycetidae</taxon>
        <taxon>Pleosporales</taxon>
        <taxon>Massarineae</taxon>
        <taxon>Didymosphaeriaceae</taxon>
        <taxon>Bimuria</taxon>
    </lineage>
</organism>
<evidence type="ECO:0000259" key="1">
    <source>
        <dbReference type="Pfam" id="PF06985"/>
    </source>
</evidence>
<proteinExistence type="predicted"/>
<dbReference type="AlphaFoldDB" id="A0A6A5VPE4"/>
<keyword evidence="3" id="KW-1185">Reference proteome</keyword>
<evidence type="ECO:0000313" key="2">
    <source>
        <dbReference type="EMBL" id="KAF1977592.1"/>
    </source>
</evidence>
<feature type="domain" description="Heterokaryon incompatibility" evidence="1">
    <location>
        <begin position="32"/>
        <end position="122"/>
    </location>
</feature>
<dbReference type="OrthoDB" id="2157530at2759"/>
<dbReference type="Pfam" id="PF06985">
    <property type="entry name" value="HET"/>
    <property type="match status" value="1"/>
</dbReference>
<dbReference type="PANTHER" id="PTHR24148">
    <property type="entry name" value="ANKYRIN REPEAT DOMAIN-CONTAINING PROTEIN 39 HOMOLOG-RELATED"/>
    <property type="match status" value="1"/>
</dbReference>
<feature type="non-terminal residue" evidence="2">
    <location>
        <position position="1"/>
    </location>
</feature>
<dbReference type="InterPro" id="IPR052895">
    <property type="entry name" value="HetReg/Transcr_Mod"/>
</dbReference>
<reference evidence="2" key="1">
    <citation type="journal article" date="2020" name="Stud. Mycol.">
        <title>101 Dothideomycetes genomes: a test case for predicting lifestyles and emergence of pathogens.</title>
        <authorList>
            <person name="Haridas S."/>
            <person name="Albert R."/>
            <person name="Binder M."/>
            <person name="Bloem J."/>
            <person name="Labutti K."/>
            <person name="Salamov A."/>
            <person name="Andreopoulos B."/>
            <person name="Baker S."/>
            <person name="Barry K."/>
            <person name="Bills G."/>
            <person name="Bluhm B."/>
            <person name="Cannon C."/>
            <person name="Castanera R."/>
            <person name="Culley D."/>
            <person name="Daum C."/>
            <person name="Ezra D."/>
            <person name="Gonzalez J."/>
            <person name="Henrissat B."/>
            <person name="Kuo A."/>
            <person name="Liang C."/>
            <person name="Lipzen A."/>
            <person name="Lutzoni F."/>
            <person name="Magnuson J."/>
            <person name="Mondo S."/>
            <person name="Nolan M."/>
            <person name="Ohm R."/>
            <person name="Pangilinan J."/>
            <person name="Park H.-J."/>
            <person name="Ramirez L."/>
            <person name="Alfaro M."/>
            <person name="Sun H."/>
            <person name="Tritt A."/>
            <person name="Yoshinaga Y."/>
            <person name="Zwiers L.-H."/>
            <person name="Turgeon B."/>
            <person name="Goodwin S."/>
            <person name="Spatafora J."/>
            <person name="Crous P."/>
            <person name="Grigoriev I."/>
        </authorList>
    </citation>
    <scope>NUCLEOTIDE SEQUENCE</scope>
    <source>
        <strain evidence="2">CBS 107.79</strain>
    </source>
</reference>